<keyword evidence="2" id="KW-0479">Metal-binding</keyword>
<reference evidence="13 14" key="1">
    <citation type="submission" date="2015-03" db="EMBL/GenBank/DDBJ databases">
        <title>Genomics and transcriptomics of the oil-accumulating basidiomycete yeast T. oleaginosus allow insights into substrate utilization and the diverse evolutionary trajectories of mating systems in fungi.</title>
        <authorList>
            <consortium name="DOE Joint Genome Institute"/>
            <person name="Kourist R."/>
            <person name="Kracht O."/>
            <person name="Bracharz F."/>
            <person name="Lipzen A."/>
            <person name="Nolan M."/>
            <person name="Ohm R."/>
            <person name="Grigoriev I."/>
            <person name="Sun S."/>
            <person name="Heitman J."/>
            <person name="Bruck T."/>
            <person name="Nowrousian M."/>
        </authorList>
    </citation>
    <scope>NUCLEOTIDE SEQUENCE [LARGE SCALE GENOMIC DNA]</scope>
    <source>
        <strain evidence="13 14">IBC0246</strain>
    </source>
</reference>
<dbReference type="Pfam" id="PF07731">
    <property type="entry name" value="Cu-oxidase_2"/>
    <property type="match status" value="1"/>
</dbReference>
<dbReference type="InterPro" id="IPR011706">
    <property type="entry name" value="Cu-oxidase_C"/>
</dbReference>
<dbReference type="AlphaFoldDB" id="A0A0J0XQD2"/>
<evidence type="ECO:0000256" key="6">
    <source>
        <dbReference type="ARBA" id="ARBA00023157"/>
    </source>
</evidence>
<dbReference type="InterPro" id="IPR001117">
    <property type="entry name" value="Cu-oxidase_2nd"/>
</dbReference>
<dbReference type="EMBL" id="KQ087196">
    <property type="protein sequence ID" value="KLT43308.1"/>
    <property type="molecule type" value="Genomic_DNA"/>
</dbReference>
<keyword evidence="8" id="KW-0812">Transmembrane</keyword>
<keyword evidence="5" id="KW-0186">Copper</keyword>
<feature type="domain" description="Plastocyanin-like" evidence="10">
    <location>
        <begin position="155"/>
        <end position="297"/>
    </location>
</feature>
<evidence type="ECO:0000313" key="14">
    <source>
        <dbReference type="Proteomes" id="UP000053611"/>
    </source>
</evidence>
<dbReference type="GeneID" id="28983436"/>
<evidence type="ECO:0000256" key="5">
    <source>
        <dbReference type="ARBA" id="ARBA00023008"/>
    </source>
</evidence>
<dbReference type="GO" id="GO:0033215">
    <property type="term" value="P:reductive iron assimilation"/>
    <property type="evidence" value="ECO:0007669"/>
    <property type="project" value="TreeGrafter"/>
</dbReference>
<dbReference type="Gene3D" id="2.60.40.420">
    <property type="entry name" value="Cupredoxins - blue copper proteins"/>
    <property type="match status" value="3"/>
</dbReference>
<dbReference type="InterPro" id="IPR033138">
    <property type="entry name" value="Cu_oxidase_CS"/>
</dbReference>
<evidence type="ECO:0000256" key="2">
    <source>
        <dbReference type="ARBA" id="ARBA00022723"/>
    </source>
</evidence>
<gene>
    <name evidence="13" type="ORF">CC85DRAFT_284662</name>
</gene>
<feature type="domain" description="Plastocyanin-like" evidence="11">
    <location>
        <begin position="397"/>
        <end position="532"/>
    </location>
</feature>
<dbReference type="PROSITE" id="PS00080">
    <property type="entry name" value="MULTICOPPER_OXIDASE2"/>
    <property type="match status" value="1"/>
</dbReference>
<dbReference type="SMR" id="A0A0J0XQD2"/>
<dbReference type="Proteomes" id="UP000053611">
    <property type="component" value="Unassembled WGS sequence"/>
</dbReference>
<keyword evidence="14" id="KW-1185">Reference proteome</keyword>
<dbReference type="InterPro" id="IPR045087">
    <property type="entry name" value="Cu-oxidase_fam"/>
</dbReference>
<evidence type="ECO:0000313" key="13">
    <source>
        <dbReference type="EMBL" id="KLT43308.1"/>
    </source>
</evidence>
<dbReference type="GO" id="GO:0033573">
    <property type="term" value="C:high-affinity iron permease complex"/>
    <property type="evidence" value="ECO:0007669"/>
    <property type="project" value="TreeGrafter"/>
</dbReference>
<evidence type="ECO:0000256" key="3">
    <source>
        <dbReference type="ARBA" id="ARBA00022729"/>
    </source>
</evidence>
<dbReference type="InterPro" id="IPR044130">
    <property type="entry name" value="CuRO_2_Fet3-like"/>
</dbReference>
<dbReference type="CDD" id="cd13877">
    <property type="entry name" value="CuRO_2_Fet3p_like"/>
    <property type="match status" value="1"/>
</dbReference>
<dbReference type="PANTHER" id="PTHR11709:SF361">
    <property type="entry name" value="IRON TRANSPORT MULTICOPPER OXIDASE FET3"/>
    <property type="match status" value="1"/>
</dbReference>
<evidence type="ECO:0000256" key="4">
    <source>
        <dbReference type="ARBA" id="ARBA00023002"/>
    </source>
</evidence>
<evidence type="ECO:0000259" key="11">
    <source>
        <dbReference type="Pfam" id="PF07731"/>
    </source>
</evidence>
<feature type="transmembrane region" description="Helical" evidence="8">
    <location>
        <begin position="586"/>
        <end position="607"/>
    </location>
</feature>
<dbReference type="CDD" id="cd13851">
    <property type="entry name" value="CuRO_1_Fet3p"/>
    <property type="match status" value="1"/>
</dbReference>
<evidence type="ECO:0000259" key="12">
    <source>
        <dbReference type="Pfam" id="PF07732"/>
    </source>
</evidence>
<dbReference type="STRING" id="879819.A0A0J0XQD2"/>
<dbReference type="SUPFAM" id="SSF49503">
    <property type="entry name" value="Cupredoxins"/>
    <property type="match status" value="3"/>
</dbReference>
<dbReference type="GO" id="GO:0005507">
    <property type="term" value="F:copper ion binding"/>
    <property type="evidence" value="ECO:0007669"/>
    <property type="project" value="InterPro"/>
</dbReference>
<dbReference type="PANTHER" id="PTHR11709">
    <property type="entry name" value="MULTI-COPPER OXIDASE"/>
    <property type="match status" value="1"/>
</dbReference>
<dbReference type="InterPro" id="IPR002355">
    <property type="entry name" value="Cu_oxidase_Cu_BS"/>
</dbReference>
<evidence type="ECO:0000256" key="1">
    <source>
        <dbReference type="ARBA" id="ARBA00010609"/>
    </source>
</evidence>
<dbReference type="InterPro" id="IPR008972">
    <property type="entry name" value="Cupredoxin"/>
</dbReference>
<dbReference type="FunFam" id="2.60.40.420:FF:000024">
    <property type="entry name" value="FET5p Multicopper oxidase"/>
    <property type="match status" value="1"/>
</dbReference>
<feature type="domain" description="Plastocyanin-like" evidence="12">
    <location>
        <begin position="26"/>
        <end position="145"/>
    </location>
</feature>
<feature type="signal peptide" evidence="9">
    <location>
        <begin position="1"/>
        <end position="17"/>
    </location>
</feature>
<evidence type="ECO:0000256" key="8">
    <source>
        <dbReference type="SAM" id="Phobius"/>
    </source>
</evidence>
<keyword evidence="4" id="KW-0560">Oxidoreductase</keyword>
<keyword evidence="6" id="KW-1015">Disulfide bond</keyword>
<evidence type="ECO:0000259" key="10">
    <source>
        <dbReference type="Pfam" id="PF00394"/>
    </source>
</evidence>
<dbReference type="Pfam" id="PF00394">
    <property type="entry name" value="Cu-oxidase"/>
    <property type="match status" value="1"/>
</dbReference>
<keyword evidence="3 9" id="KW-0732">Signal</keyword>
<sequence length="642" mass="71706">MVSALLAALPLLSVAQAAVIEHWWNISYTTANPDGRFERRVIGVNGTWPPPVLEATQGDTHLIHAYNGMGDDKIPTSLHAHGMMFNGTNYWDGATGVTQCGIPNGETLDYYIDTSLNHGTYWVHGHFDGQYVDGLRTLSIIHPKENRTDNLTWDDEYTIIVSDWYHKQHHDMKVNEFLTWTNPTGAEPIPKSAVIYVVHNGQYVGNIANGEGVSADFKNNAKINFQPGKKYRLRFVNMAALSMFHIGIGGHKWSVIETDGVETEPYQLDLITVSVAQRFSMYVEANNQTAENFALNIMQSPDMYDAEPEDLPNDPINLNVNNTVQIVYNESAAAAEIMTYDTFDPPIDDTWFKPLVKEVMAPADVEYTVHANFDTYDDGTNRASFTLEGGFQNTTYISPTVPSIFSAMTMGEDANKPAIYGAQTAAVTLQHMQNIQLNVHNWDAGFHPFHLHGHVFQVVYKSFDVTSNDTETNPAFVQSQDNPARRDTITIPPGGMVSLRFRADNPGAWFFHCHIDWHLTSGLAMVFVEAPDVMQQTLQIPQQMKDHCAKLGVPTEGNVVGKFSTTDFKGQPWGPFPLVMGWTPKAIGAMAGCIITFLVGFATIVWYGTGELNEEDLEEEVRRHIEAKANKKPLWKKVARRS</sequence>
<dbReference type="GO" id="GO:0010106">
    <property type="term" value="P:cellular response to iron ion starvation"/>
    <property type="evidence" value="ECO:0007669"/>
    <property type="project" value="TreeGrafter"/>
</dbReference>
<comment type="similarity">
    <text evidence="1">Belongs to the multicopper oxidase family.</text>
</comment>
<dbReference type="CDD" id="cd13899">
    <property type="entry name" value="CuRO_3_Fet3p"/>
    <property type="match status" value="1"/>
</dbReference>
<dbReference type="InterPro" id="IPR011707">
    <property type="entry name" value="Cu-oxidase-like_N"/>
</dbReference>
<dbReference type="Pfam" id="PF07732">
    <property type="entry name" value="Cu-oxidase_3"/>
    <property type="match status" value="1"/>
</dbReference>
<name>A0A0J0XQD2_9TREE</name>
<evidence type="ECO:0000256" key="9">
    <source>
        <dbReference type="SAM" id="SignalP"/>
    </source>
</evidence>
<proteinExistence type="inferred from homology"/>
<feature type="chain" id="PRO_5005245494" evidence="9">
    <location>
        <begin position="18"/>
        <end position="642"/>
    </location>
</feature>
<dbReference type="OrthoDB" id="2121828at2759"/>
<protein>
    <submittedName>
        <fullName evidence="13">Ferro-O2-oxidoreductase</fullName>
    </submittedName>
</protein>
<dbReference type="PROSITE" id="PS00079">
    <property type="entry name" value="MULTICOPPER_OXIDASE1"/>
    <property type="match status" value="1"/>
</dbReference>
<keyword evidence="8" id="KW-0472">Membrane</keyword>
<dbReference type="GO" id="GO:0004322">
    <property type="term" value="F:ferroxidase activity"/>
    <property type="evidence" value="ECO:0007669"/>
    <property type="project" value="TreeGrafter"/>
</dbReference>
<organism evidence="13 14">
    <name type="scientific">Cutaneotrichosporon oleaginosum</name>
    <dbReference type="NCBI Taxonomy" id="879819"/>
    <lineage>
        <taxon>Eukaryota</taxon>
        <taxon>Fungi</taxon>
        <taxon>Dikarya</taxon>
        <taxon>Basidiomycota</taxon>
        <taxon>Agaricomycotina</taxon>
        <taxon>Tremellomycetes</taxon>
        <taxon>Trichosporonales</taxon>
        <taxon>Trichosporonaceae</taxon>
        <taxon>Cutaneotrichosporon</taxon>
    </lineage>
</organism>
<evidence type="ECO:0000256" key="7">
    <source>
        <dbReference type="ARBA" id="ARBA00023180"/>
    </source>
</evidence>
<dbReference type="RefSeq" id="XP_018279799.1">
    <property type="nucleotide sequence ID" value="XM_018422833.1"/>
</dbReference>
<accession>A0A0J0XQD2</accession>
<keyword evidence="7" id="KW-0325">Glycoprotein</keyword>
<keyword evidence="8" id="KW-1133">Transmembrane helix</keyword>